<comment type="caution">
    <text evidence="3">The sequence shown here is derived from an EMBL/GenBank/DDBJ whole genome shotgun (WGS) entry which is preliminary data.</text>
</comment>
<dbReference type="AlphaFoldDB" id="A0A2P4YFA0"/>
<keyword evidence="4" id="KW-1185">Reference proteome</keyword>
<dbReference type="Proteomes" id="UP000237271">
    <property type="component" value="Unassembled WGS sequence"/>
</dbReference>
<dbReference type="GO" id="GO:0003676">
    <property type="term" value="F:nucleic acid binding"/>
    <property type="evidence" value="ECO:0007669"/>
    <property type="project" value="InterPro"/>
</dbReference>
<dbReference type="Gene3D" id="3.30.420.10">
    <property type="entry name" value="Ribonuclease H-like superfamily/Ribonuclease H"/>
    <property type="match status" value="1"/>
</dbReference>
<protein>
    <submittedName>
        <fullName evidence="3">Pol protein</fullName>
    </submittedName>
</protein>
<accession>A0A2P4YFA0</accession>
<dbReference type="InterPro" id="IPR001584">
    <property type="entry name" value="Integrase_cat-core"/>
</dbReference>
<evidence type="ECO:0000256" key="1">
    <source>
        <dbReference type="SAM" id="MobiDB-lite"/>
    </source>
</evidence>
<proteinExistence type="predicted"/>
<sequence length="343" mass="38004">MSTVDHPQTDGQAERVNRVLEDTLRSICAEAPRSWSDQLPMVEFVLNNSVHELTGFTPFYLNTPDTANHAGRSRFLHRKWGEDRKAFSSQVSQIESESLKDSCHDRLTLISRVRDAISHAQDKQKGYSAKHGRETLNVFNVGELVLLDTKNLPLKKVSSVESNNLKHRFFGTFAVLARHGAEYTIDLLKSITTRPTFYMGRLKRYHDPLGPPSRTEECQGENSPPRNEAASSGQPELAVSKPVTDTPASTHESHTKSMTVPNGKNSFLQGRNRNSAVNTPVELSGLTTKSVQILTKDLKGPRLASLSGSLITRSMPEGYLVNAIPKLTDLVAEQGPHKVPTRS</sequence>
<gene>
    <name evidence="3" type="ORF">PHPALM_6259</name>
</gene>
<name>A0A2P4YFA0_9STRA</name>
<feature type="domain" description="Integrase catalytic" evidence="2">
    <location>
        <begin position="1"/>
        <end position="66"/>
    </location>
</feature>
<dbReference type="InterPro" id="IPR036397">
    <property type="entry name" value="RNaseH_sf"/>
</dbReference>
<dbReference type="InterPro" id="IPR012337">
    <property type="entry name" value="RNaseH-like_sf"/>
</dbReference>
<dbReference type="GO" id="GO:0015074">
    <property type="term" value="P:DNA integration"/>
    <property type="evidence" value="ECO:0007669"/>
    <property type="project" value="InterPro"/>
</dbReference>
<dbReference type="OrthoDB" id="6773745at2759"/>
<dbReference type="SUPFAM" id="SSF53098">
    <property type="entry name" value="Ribonuclease H-like"/>
    <property type="match status" value="1"/>
</dbReference>
<dbReference type="PANTHER" id="PTHR37984">
    <property type="entry name" value="PROTEIN CBG26694"/>
    <property type="match status" value="1"/>
</dbReference>
<feature type="compositionally biased region" description="Polar residues" evidence="1">
    <location>
        <begin position="220"/>
        <end position="234"/>
    </location>
</feature>
<dbReference type="PROSITE" id="PS50994">
    <property type="entry name" value="INTEGRASE"/>
    <property type="match status" value="1"/>
</dbReference>
<evidence type="ECO:0000313" key="3">
    <source>
        <dbReference type="EMBL" id="POM76488.1"/>
    </source>
</evidence>
<evidence type="ECO:0000259" key="2">
    <source>
        <dbReference type="PROSITE" id="PS50994"/>
    </source>
</evidence>
<dbReference type="EMBL" id="NCKW01003432">
    <property type="protein sequence ID" value="POM76488.1"/>
    <property type="molecule type" value="Genomic_DNA"/>
</dbReference>
<evidence type="ECO:0000313" key="4">
    <source>
        <dbReference type="Proteomes" id="UP000237271"/>
    </source>
</evidence>
<dbReference type="InterPro" id="IPR050951">
    <property type="entry name" value="Retrovirus_Pol_polyprotein"/>
</dbReference>
<feature type="region of interest" description="Disordered" evidence="1">
    <location>
        <begin position="203"/>
        <end position="279"/>
    </location>
</feature>
<organism evidence="3 4">
    <name type="scientific">Phytophthora palmivora</name>
    <dbReference type="NCBI Taxonomy" id="4796"/>
    <lineage>
        <taxon>Eukaryota</taxon>
        <taxon>Sar</taxon>
        <taxon>Stramenopiles</taxon>
        <taxon>Oomycota</taxon>
        <taxon>Peronosporomycetes</taxon>
        <taxon>Peronosporales</taxon>
        <taxon>Peronosporaceae</taxon>
        <taxon>Phytophthora</taxon>
    </lineage>
</organism>
<dbReference type="PANTHER" id="PTHR37984:SF5">
    <property type="entry name" value="PROTEIN NYNRIN-LIKE"/>
    <property type="match status" value="1"/>
</dbReference>
<feature type="compositionally biased region" description="Polar residues" evidence="1">
    <location>
        <begin position="246"/>
        <end position="278"/>
    </location>
</feature>
<reference evidence="3 4" key="1">
    <citation type="journal article" date="2017" name="Genome Biol. Evol.">
        <title>Phytophthora megakarya and P. palmivora, closely related causal agents of cacao black pod rot, underwent increases in genome sizes and gene numbers by different mechanisms.</title>
        <authorList>
            <person name="Ali S.S."/>
            <person name="Shao J."/>
            <person name="Lary D.J."/>
            <person name="Kronmiller B."/>
            <person name="Shen D."/>
            <person name="Strem M.D."/>
            <person name="Amoako-Attah I."/>
            <person name="Akrofi A.Y."/>
            <person name="Begoude B.A."/>
            <person name="Ten Hoopen G.M."/>
            <person name="Coulibaly K."/>
            <person name="Kebe B.I."/>
            <person name="Melnick R.L."/>
            <person name="Guiltinan M.J."/>
            <person name="Tyler B.M."/>
            <person name="Meinhardt L.W."/>
            <person name="Bailey B.A."/>
        </authorList>
    </citation>
    <scope>NUCLEOTIDE SEQUENCE [LARGE SCALE GENOMIC DNA]</scope>
    <source>
        <strain evidence="4">sbr112.9</strain>
    </source>
</reference>